<dbReference type="Proteomes" id="UP000315783">
    <property type="component" value="Unassembled WGS sequence"/>
</dbReference>
<sequence length="517" mass="59578">MPQPAFGSYEILKIRDDVCFDRFGRYGPYGLGYSKALGGLGCENDTENSDTEHVWAETGPIDYRHIDWADAQRRCYESNKDQSGTAIDQSQGATKSESRTAIVIRSYEGFTWTPMVILNLRAMITELSLKTGGEYSVHLLMQAKDARLPLWIDGTVRETYLHKHVPVEFHGLVTLWSERQMKLLYPGDFSSYYRNPTGKDIHDVYRSPHFALQDFAKEHPEYRHVWNWELDVRVLGNYYEFLDRISKWSDSRPRDLLWEHNERYFIPRYHKSWANFTETIRKQEQSEGQAIMGPLTALWRKKLSFEEAGGTVLPADCPRRPETCGVGEEADLITLNPIFDVGGSDWYFTQDVTGYDKSLRDTLPRRAAIVTAGRYSRRLLTAMHEEVRRHNRSMFAEMFPATVALHHGLKAVYAPHPVYVDRAWAPASAVDRHFNSGERHSTSGRKGPFSLATERVHAVTSWYYKSDFPQQLWTRWLGYADSAGRGGREEESRRGSGGRMCLRSMLLHPIKHEHPAE</sequence>
<keyword evidence="2" id="KW-1185">Reference proteome</keyword>
<dbReference type="EMBL" id="SPUK01000019">
    <property type="protein sequence ID" value="TQV91463.1"/>
    <property type="molecule type" value="Genomic_DNA"/>
</dbReference>
<organism evidence="1 2">
    <name type="scientific">Cordyceps javanica</name>
    <dbReference type="NCBI Taxonomy" id="43265"/>
    <lineage>
        <taxon>Eukaryota</taxon>
        <taxon>Fungi</taxon>
        <taxon>Dikarya</taxon>
        <taxon>Ascomycota</taxon>
        <taxon>Pezizomycotina</taxon>
        <taxon>Sordariomycetes</taxon>
        <taxon>Hypocreomycetidae</taxon>
        <taxon>Hypocreales</taxon>
        <taxon>Cordycipitaceae</taxon>
        <taxon>Cordyceps</taxon>
    </lineage>
</organism>
<reference evidence="1 2" key="1">
    <citation type="journal article" date="2019" name="Appl. Microbiol. Biotechnol.">
        <title>Genome sequence of Isaria javanica and comparative genome analysis insights into family S53 peptidase evolution in fungal entomopathogens.</title>
        <authorList>
            <person name="Lin R."/>
            <person name="Zhang X."/>
            <person name="Xin B."/>
            <person name="Zou M."/>
            <person name="Gao Y."/>
            <person name="Qin F."/>
            <person name="Hu Q."/>
            <person name="Xie B."/>
            <person name="Cheng X."/>
        </authorList>
    </citation>
    <scope>NUCLEOTIDE SEQUENCE [LARGE SCALE GENOMIC DNA]</scope>
    <source>
        <strain evidence="1 2">IJ1G</strain>
    </source>
</reference>
<comment type="caution">
    <text evidence="1">The sequence shown here is derived from an EMBL/GenBank/DDBJ whole genome shotgun (WGS) entry which is preliminary data.</text>
</comment>
<proteinExistence type="predicted"/>
<dbReference type="PANTHER" id="PTHR36205">
    <property type="entry name" value="CHROMOSOME 19, WHOLE GENOME SHOTGUN SEQUENCE"/>
    <property type="match status" value="1"/>
</dbReference>
<dbReference type="PANTHER" id="PTHR36205:SF3">
    <property type="entry name" value="MAJOR FACILITATOR SUPERFAMILY TRANSPORTER"/>
    <property type="match status" value="1"/>
</dbReference>
<evidence type="ECO:0000313" key="2">
    <source>
        <dbReference type="Proteomes" id="UP000315783"/>
    </source>
</evidence>
<dbReference type="InterPro" id="IPR021822">
    <property type="entry name" value="DUF3405"/>
</dbReference>
<gene>
    <name evidence="1" type="ORF">IF1G_09962</name>
</gene>
<accession>A0A545UPU2</accession>
<dbReference type="OrthoDB" id="3353407at2759"/>
<evidence type="ECO:0000313" key="1">
    <source>
        <dbReference type="EMBL" id="TQV91463.1"/>
    </source>
</evidence>
<protein>
    <submittedName>
        <fullName evidence="1">Major facilitator superfamily transporter</fullName>
    </submittedName>
</protein>
<name>A0A545UPU2_9HYPO</name>
<dbReference type="AlphaFoldDB" id="A0A545UPU2"/>
<dbReference type="Pfam" id="PF11885">
    <property type="entry name" value="DUF3405"/>
    <property type="match status" value="1"/>
</dbReference>